<evidence type="ECO:0000313" key="1">
    <source>
        <dbReference type="EMBL" id="KAI8017082.1"/>
    </source>
</evidence>
<protein>
    <submittedName>
        <fullName evidence="1">Protein FRIGIDA</fullName>
    </submittedName>
</protein>
<organism evidence="1 2">
    <name type="scientific">Camellia lanceoleosa</name>
    <dbReference type="NCBI Taxonomy" id="1840588"/>
    <lineage>
        <taxon>Eukaryota</taxon>
        <taxon>Viridiplantae</taxon>
        <taxon>Streptophyta</taxon>
        <taxon>Embryophyta</taxon>
        <taxon>Tracheophyta</taxon>
        <taxon>Spermatophyta</taxon>
        <taxon>Magnoliopsida</taxon>
        <taxon>eudicotyledons</taxon>
        <taxon>Gunneridae</taxon>
        <taxon>Pentapetalae</taxon>
        <taxon>asterids</taxon>
        <taxon>Ericales</taxon>
        <taxon>Theaceae</taxon>
        <taxon>Camellia</taxon>
    </lineage>
</organism>
<sequence>MSPTAAPPPSIKAERNPSPPPPLPSQPPTLIKQELTVPNNPQQQPRFINSVTHLRNLSAALSTFHRRYDELHEHLHFIRTSIDSKLLPNSHPSPPIAVLPLSKTLSSPVLDTTIAPAIVPIIKTLSSQVPETTTAPAIVPITKTLSSQVPEATTVPAIAPIAETLASDVPEETITAPAIVPIAETLASDVPETTTVAELDKSEQATDHNQSSHSEIESYCKRMCSRSIRRYITSNLSNVSKLREEVPSALKFAENPAKLVLDCFGRFFLQGIKAYCKDSPMIPGRQASVLILEFFLMMGFDGNEIEAKVKEEAESSALDWRKRLISEGGLVKACQIDGRGLLLLIGCFGIPSAFTNDDIKDLIRAGRAREIADVLRQSHVLLARIPEVIERTMKNKREVEAVDITCTFGLESSFSPRTILTSFLQKSKETWKRVKNEAQGSSAAVKEANRKHLADLKLVIKCLENHKIDPLKVLSGWQIYDKISSLEKEIAALDKKIKEQVTQKRKADEAESSKNLKSQELKRTRFAGHMPEQHKAVAYVDLNSSSDRLTPTNLLDSGIPQYGSFSAYTSVLHGQGVGPSPGIGAGVIASRVGAAMSAGSSDLLPTGSYAGIHGSILVDRARQVINHNGQPYGWHGDESFRERLIGQSYAESSALGVNGLYRPAPSMMEGFAGLPNPSSIGVSNRSSNSDLYQFADSIPESDTYGGSRSGGAVRPVVSTHRSSYLY</sequence>
<keyword evidence="2" id="KW-1185">Reference proteome</keyword>
<reference evidence="1 2" key="1">
    <citation type="journal article" date="2022" name="Plant J.">
        <title>Chromosome-level genome of Camellia lanceoleosa provides a valuable resource for understanding genome evolution and self-incompatibility.</title>
        <authorList>
            <person name="Gong W."/>
            <person name="Xiao S."/>
            <person name="Wang L."/>
            <person name="Liao Z."/>
            <person name="Chang Y."/>
            <person name="Mo W."/>
            <person name="Hu G."/>
            <person name="Li W."/>
            <person name="Zhao G."/>
            <person name="Zhu H."/>
            <person name="Hu X."/>
            <person name="Ji K."/>
            <person name="Xiang X."/>
            <person name="Song Q."/>
            <person name="Yuan D."/>
            <person name="Jin S."/>
            <person name="Zhang L."/>
        </authorList>
    </citation>
    <scope>NUCLEOTIDE SEQUENCE [LARGE SCALE GENOMIC DNA]</scope>
    <source>
        <strain evidence="1">SQ_2022a</strain>
    </source>
</reference>
<accession>A0ACC0HX66</accession>
<dbReference type="EMBL" id="CM045759">
    <property type="protein sequence ID" value="KAI8017082.1"/>
    <property type="molecule type" value="Genomic_DNA"/>
</dbReference>
<evidence type="ECO:0000313" key="2">
    <source>
        <dbReference type="Proteomes" id="UP001060215"/>
    </source>
</evidence>
<gene>
    <name evidence="1" type="ORF">LOK49_LG04G02390</name>
</gene>
<comment type="caution">
    <text evidence="1">The sequence shown here is derived from an EMBL/GenBank/DDBJ whole genome shotgun (WGS) entry which is preliminary data.</text>
</comment>
<proteinExistence type="predicted"/>
<name>A0ACC0HX66_9ERIC</name>
<dbReference type="Proteomes" id="UP001060215">
    <property type="component" value="Chromosome 2"/>
</dbReference>